<protein>
    <submittedName>
        <fullName evidence="1">Alpha/beta-hydrolase</fullName>
    </submittedName>
</protein>
<dbReference type="EMBL" id="KZ819934">
    <property type="protein sequence ID" value="PWN50418.1"/>
    <property type="molecule type" value="Genomic_DNA"/>
</dbReference>
<proteinExistence type="predicted"/>
<reference evidence="1 2" key="1">
    <citation type="journal article" date="2018" name="Mol. Biol. Evol.">
        <title>Broad Genomic Sampling Reveals a Smut Pathogenic Ancestry of the Fungal Clade Ustilaginomycotina.</title>
        <authorList>
            <person name="Kijpornyongpan T."/>
            <person name="Mondo S.J."/>
            <person name="Barry K."/>
            <person name="Sandor L."/>
            <person name="Lee J."/>
            <person name="Lipzen A."/>
            <person name="Pangilinan J."/>
            <person name="LaButti K."/>
            <person name="Hainaut M."/>
            <person name="Henrissat B."/>
            <person name="Grigoriev I.V."/>
            <person name="Spatafora J.W."/>
            <person name="Aime M.C."/>
        </authorList>
    </citation>
    <scope>NUCLEOTIDE SEQUENCE [LARGE SCALE GENOMIC DNA]</scope>
    <source>
        <strain evidence="1 2">SA 807</strain>
    </source>
</reference>
<dbReference type="Proteomes" id="UP000245626">
    <property type="component" value="Unassembled WGS sequence"/>
</dbReference>
<organism evidence="1 2">
    <name type="scientific">Violaceomyces palustris</name>
    <dbReference type="NCBI Taxonomy" id="1673888"/>
    <lineage>
        <taxon>Eukaryota</taxon>
        <taxon>Fungi</taxon>
        <taxon>Dikarya</taxon>
        <taxon>Basidiomycota</taxon>
        <taxon>Ustilaginomycotina</taxon>
        <taxon>Ustilaginomycetes</taxon>
        <taxon>Violaceomycetales</taxon>
        <taxon>Violaceomycetaceae</taxon>
        <taxon>Violaceomyces</taxon>
    </lineage>
</organism>
<name>A0ACD0NX48_9BASI</name>
<accession>A0ACD0NX48</accession>
<gene>
    <name evidence="1" type="ORF">IE53DRAFT_344168</name>
</gene>
<evidence type="ECO:0000313" key="1">
    <source>
        <dbReference type="EMBL" id="PWN50418.1"/>
    </source>
</evidence>
<keyword evidence="2" id="KW-1185">Reference proteome</keyword>
<evidence type="ECO:0000313" key="2">
    <source>
        <dbReference type="Proteomes" id="UP000245626"/>
    </source>
</evidence>
<sequence>MTRFTQLLDLSYKSPDGGEVSEEESLDLYLPEQGLEDETAPSTLSSSKSHKVKPALLIFVHGGAWRTGDKKNHRGMAERIVTDHLSFHNDQQSPSSSPPPVAVALINYRLSTRVDPEDEESPAKVIHPAHIKDVYDALTFLKEQGGERGRFRGSYDHQLFHLVGHSVGAWMALGAATLPSIDQPKGDGVHSPFGMPVLGENVRRSIRSFVLVDGIYDLTSLLEEYPSYASFVNQATLRTGASWGKTPREIFGPISSPSWRLAQSYSDDLVVPRLHLLHSKDDELLSLRQTLEAFVDLSEKFDRKLEQTTIQEEGMQTEKTVDFPDHGLALLSPELTKEGEVGEIGDEKEKPKVSIKDRFHPLPFRSKPYLNIDLTTLHGSHDGLLDTQTFSDLLLKIVRGG</sequence>